<evidence type="ECO:0000313" key="3">
    <source>
        <dbReference type="Proteomes" id="UP001500622"/>
    </source>
</evidence>
<reference evidence="3" key="1">
    <citation type="journal article" date="2019" name="Int. J. Syst. Evol. Microbiol.">
        <title>The Global Catalogue of Microorganisms (GCM) 10K type strain sequencing project: providing services to taxonomists for standard genome sequencing and annotation.</title>
        <authorList>
            <consortium name="The Broad Institute Genomics Platform"/>
            <consortium name="The Broad Institute Genome Sequencing Center for Infectious Disease"/>
            <person name="Wu L."/>
            <person name="Ma J."/>
        </authorList>
    </citation>
    <scope>NUCLEOTIDE SEQUENCE [LARGE SCALE GENOMIC DNA]</scope>
    <source>
        <strain evidence="3">JCM 17810</strain>
    </source>
</reference>
<gene>
    <name evidence="2" type="ORF">GCM10023169_26130</name>
</gene>
<dbReference type="InterPro" id="IPR029063">
    <property type="entry name" value="SAM-dependent_MTases_sf"/>
</dbReference>
<dbReference type="EMBL" id="BAABGN010000011">
    <property type="protein sequence ID" value="GAA4426865.1"/>
    <property type="molecule type" value="Genomic_DNA"/>
</dbReference>
<dbReference type="GO" id="GO:0008168">
    <property type="term" value="F:methyltransferase activity"/>
    <property type="evidence" value="ECO:0007669"/>
    <property type="project" value="UniProtKB-KW"/>
</dbReference>
<keyword evidence="3" id="KW-1185">Reference proteome</keyword>
<feature type="domain" description="Methyltransferase" evidence="1">
    <location>
        <begin position="23"/>
        <end position="125"/>
    </location>
</feature>
<protein>
    <submittedName>
        <fullName evidence="2">Class I SAM-dependent methyltransferase</fullName>
    </submittedName>
</protein>
<name>A0ABP8LC64_9MICO</name>
<keyword evidence="2" id="KW-0808">Transferase</keyword>
<dbReference type="Proteomes" id="UP001500622">
    <property type="component" value="Unassembled WGS sequence"/>
</dbReference>
<dbReference type="Pfam" id="PF13649">
    <property type="entry name" value="Methyltransf_25"/>
    <property type="match status" value="1"/>
</dbReference>
<keyword evidence="2" id="KW-0489">Methyltransferase</keyword>
<comment type="caution">
    <text evidence="2">The sequence shown here is derived from an EMBL/GenBank/DDBJ whole genome shotgun (WGS) entry which is preliminary data.</text>
</comment>
<accession>A0ABP8LC64</accession>
<evidence type="ECO:0000259" key="1">
    <source>
        <dbReference type="Pfam" id="PF13649"/>
    </source>
</evidence>
<organism evidence="2 3">
    <name type="scientific">Georgenia halophila</name>
    <dbReference type="NCBI Taxonomy" id="620889"/>
    <lineage>
        <taxon>Bacteria</taxon>
        <taxon>Bacillati</taxon>
        <taxon>Actinomycetota</taxon>
        <taxon>Actinomycetes</taxon>
        <taxon>Micrococcales</taxon>
        <taxon>Bogoriellaceae</taxon>
        <taxon>Georgenia</taxon>
    </lineage>
</organism>
<dbReference type="InterPro" id="IPR041698">
    <property type="entry name" value="Methyltransf_25"/>
</dbReference>
<dbReference type="RefSeq" id="WP_345216698.1">
    <property type="nucleotide sequence ID" value="NZ_BAABGN010000011.1"/>
</dbReference>
<dbReference type="SUPFAM" id="SSF53335">
    <property type="entry name" value="S-adenosyl-L-methionine-dependent methyltransferases"/>
    <property type="match status" value="1"/>
</dbReference>
<dbReference type="GO" id="GO:0032259">
    <property type="term" value="P:methylation"/>
    <property type="evidence" value="ECO:0007669"/>
    <property type="project" value="UniProtKB-KW"/>
</dbReference>
<evidence type="ECO:0000313" key="2">
    <source>
        <dbReference type="EMBL" id="GAA4426865.1"/>
    </source>
</evidence>
<proteinExistence type="predicted"/>
<dbReference type="Gene3D" id="3.40.50.150">
    <property type="entry name" value="Vaccinia Virus protein VP39"/>
    <property type="match status" value="1"/>
</dbReference>
<sequence length="145" mass="15010">MRALSSRLAQIVDALPLRPGMRVLEIGGAPGAAARAVADRIGDGHILVIDRSARGVALTERNAAAEIAAGRMSVRAVAAEDFELLPGEPPYDLAFAVRVGALDGRHPGAGERARRRIAAALVPGGRLFIDGGDPLRGVELPRGPA</sequence>